<feature type="transmembrane region" description="Helical" evidence="1">
    <location>
        <begin position="40"/>
        <end position="61"/>
    </location>
</feature>
<keyword evidence="1" id="KW-0812">Transmembrane</keyword>
<feature type="transmembrane region" description="Helical" evidence="1">
    <location>
        <begin position="12"/>
        <end position="28"/>
    </location>
</feature>
<reference evidence="2 3" key="1">
    <citation type="submission" date="2019-09" db="EMBL/GenBank/DDBJ databases">
        <title>Genomic diversity of phyloplane-associated Pantoea species in Pakistan cotton crop.</title>
        <authorList>
            <person name="Tufail M.R."/>
            <person name="Cook D.R."/>
        </authorList>
    </citation>
    <scope>NUCLEOTIDE SEQUENCE [LARGE SCALE GENOMIC DNA]</scope>
    <source>
        <strain evidence="2 3">B_8</strain>
    </source>
</reference>
<dbReference type="AlphaFoldDB" id="A0AB34CDT8"/>
<evidence type="ECO:0000313" key="2">
    <source>
        <dbReference type="EMBL" id="KAA6120123.1"/>
    </source>
</evidence>
<keyword evidence="1" id="KW-0472">Membrane</keyword>
<protein>
    <submittedName>
        <fullName evidence="2">Uncharacterized protein</fullName>
    </submittedName>
</protein>
<keyword evidence="1" id="KW-1133">Transmembrane helix</keyword>
<evidence type="ECO:0000256" key="1">
    <source>
        <dbReference type="SAM" id="Phobius"/>
    </source>
</evidence>
<sequence length="124" mass="13828">MDISFFKSALKYHATLTILSVVILYLLTPMFNNINFISEHPWMCLITFIVAVNACLKVIFISQGRSNGKPKHEKASKIEGNKINRNKAKNISIITDGELTKNEINDNEASGDFIIGQGTKNGKK</sequence>
<comment type="caution">
    <text evidence="2">The sequence shown here is derived from an EMBL/GenBank/DDBJ whole genome shotgun (WGS) entry which is preliminary data.</text>
</comment>
<dbReference type="EMBL" id="VWVM01000021">
    <property type="protein sequence ID" value="KAA6120123.1"/>
    <property type="molecule type" value="Genomic_DNA"/>
</dbReference>
<evidence type="ECO:0000313" key="3">
    <source>
        <dbReference type="Proteomes" id="UP000324255"/>
    </source>
</evidence>
<accession>A0AB34CDT8</accession>
<organism evidence="2 3">
    <name type="scientific">Candidatus Pantoea gossypiicola</name>
    <dbReference type="NCBI Taxonomy" id="2608008"/>
    <lineage>
        <taxon>Bacteria</taxon>
        <taxon>Pseudomonadati</taxon>
        <taxon>Pseudomonadota</taxon>
        <taxon>Gammaproteobacteria</taxon>
        <taxon>Enterobacterales</taxon>
        <taxon>Erwiniaceae</taxon>
        <taxon>Pantoea</taxon>
    </lineage>
</organism>
<gene>
    <name evidence="2" type="ORF">F3I20_20295</name>
</gene>
<name>A0AB34CDT8_9GAMM</name>
<keyword evidence="3" id="KW-1185">Reference proteome</keyword>
<proteinExistence type="predicted"/>
<dbReference type="RefSeq" id="WP_150038411.1">
    <property type="nucleotide sequence ID" value="NZ_VWVM01000021.1"/>
</dbReference>
<dbReference type="Proteomes" id="UP000324255">
    <property type="component" value="Unassembled WGS sequence"/>
</dbReference>